<accession>A0A3S0HCH1</accession>
<dbReference type="RefSeq" id="WP_126691389.1">
    <property type="nucleotide sequence ID" value="NZ_RXOF01000001.1"/>
</dbReference>
<name>A0A3S0HCH1_9BACT</name>
<organism evidence="2 3">
    <name type="scientific">Hymenobacter gummosus</name>
    <dbReference type="NCBI Taxonomy" id="1776032"/>
    <lineage>
        <taxon>Bacteria</taxon>
        <taxon>Pseudomonadati</taxon>
        <taxon>Bacteroidota</taxon>
        <taxon>Cytophagia</taxon>
        <taxon>Cytophagales</taxon>
        <taxon>Hymenobacteraceae</taxon>
        <taxon>Hymenobacter</taxon>
    </lineage>
</organism>
<feature type="domain" description="DinB-like" evidence="1">
    <location>
        <begin position="29"/>
        <end position="143"/>
    </location>
</feature>
<dbReference type="SUPFAM" id="SSF109854">
    <property type="entry name" value="DinB/YfiT-like putative metalloenzymes"/>
    <property type="match status" value="1"/>
</dbReference>
<proteinExistence type="predicted"/>
<keyword evidence="3" id="KW-1185">Reference proteome</keyword>
<evidence type="ECO:0000313" key="3">
    <source>
        <dbReference type="Proteomes" id="UP000282184"/>
    </source>
</evidence>
<dbReference type="OrthoDB" id="9814103at2"/>
<dbReference type="InterPro" id="IPR034660">
    <property type="entry name" value="DinB/YfiT-like"/>
</dbReference>
<dbReference type="Pfam" id="PF12867">
    <property type="entry name" value="DinB_2"/>
    <property type="match status" value="1"/>
</dbReference>
<reference evidence="2 3" key="1">
    <citation type="submission" date="2018-12" db="EMBL/GenBank/DDBJ databases">
        <title>Hymenobacter gummosus sp. nov., isolated from a spring.</title>
        <authorList>
            <person name="Nie L."/>
        </authorList>
    </citation>
    <scope>NUCLEOTIDE SEQUENCE [LARGE SCALE GENOMIC DNA]</scope>
    <source>
        <strain evidence="2 3">KCTC 52166</strain>
    </source>
</reference>
<comment type="caution">
    <text evidence="2">The sequence shown here is derived from an EMBL/GenBank/DDBJ whole genome shotgun (WGS) entry which is preliminary data.</text>
</comment>
<dbReference type="InterPro" id="IPR024775">
    <property type="entry name" value="DinB-like"/>
</dbReference>
<dbReference type="AlphaFoldDB" id="A0A3S0HCH1"/>
<gene>
    <name evidence="2" type="ORF">EJV47_01610</name>
</gene>
<sequence length="157" mass="17265">MNLPTELARHQRAVYFGGNWTSVNLQATLADVSWREATTLRPGFNTIAALLYHVDYHTGAVLGGLRGGPLTAKDAYTFNLPPVQSAGDWDALRQQAGRQAESLAALIEQLPESRLDEDLTDPKHGSYYRNLQGLVEHAHHLGQMVLLKKLLRPAGPS</sequence>
<dbReference type="Proteomes" id="UP000282184">
    <property type="component" value="Unassembled WGS sequence"/>
</dbReference>
<dbReference type="Gene3D" id="1.20.120.450">
    <property type="entry name" value="dinb family like domain"/>
    <property type="match status" value="1"/>
</dbReference>
<evidence type="ECO:0000313" key="2">
    <source>
        <dbReference type="EMBL" id="RTQ53462.1"/>
    </source>
</evidence>
<dbReference type="EMBL" id="RXOF01000001">
    <property type="protein sequence ID" value="RTQ53462.1"/>
    <property type="molecule type" value="Genomic_DNA"/>
</dbReference>
<evidence type="ECO:0000259" key="1">
    <source>
        <dbReference type="Pfam" id="PF12867"/>
    </source>
</evidence>
<protein>
    <submittedName>
        <fullName evidence="2">DinB family protein</fullName>
    </submittedName>
</protein>